<dbReference type="WBParaSite" id="ES5_v2.g27254.t1">
    <property type="protein sequence ID" value="ES5_v2.g27254.t1"/>
    <property type="gene ID" value="ES5_v2.g27254"/>
</dbReference>
<proteinExistence type="predicted"/>
<evidence type="ECO:0000313" key="2">
    <source>
        <dbReference type="WBParaSite" id="ES5_v2.g27254.t1"/>
    </source>
</evidence>
<dbReference type="Proteomes" id="UP000887579">
    <property type="component" value="Unplaced"/>
</dbReference>
<evidence type="ECO:0000313" key="1">
    <source>
        <dbReference type="Proteomes" id="UP000887579"/>
    </source>
</evidence>
<sequence length="144" mass="16981">MVKGTLNSADDSSKIWFTEDNRKALTKVHEFECGFYNVLAKVIDVPVPKVYKTVEWILNEQDGCIHIEDLTAKGKTTSYFDNINLTQIKCFIRHLAHWHKNILSSDPKLWEGKVYFKNYGSFWHCLGRNWSTRKNFYGRIKFKK</sequence>
<accession>A0AC34GC05</accession>
<organism evidence="1 2">
    <name type="scientific">Panagrolaimus sp. ES5</name>
    <dbReference type="NCBI Taxonomy" id="591445"/>
    <lineage>
        <taxon>Eukaryota</taxon>
        <taxon>Metazoa</taxon>
        <taxon>Ecdysozoa</taxon>
        <taxon>Nematoda</taxon>
        <taxon>Chromadorea</taxon>
        <taxon>Rhabditida</taxon>
        <taxon>Tylenchina</taxon>
        <taxon>Panagrolaimomorpha</taxon>
        <taxon>Panagrolaimoidea</taxon>
        <taxon>Panagrolaimidae</taxon>
        <taxon>Panagrolaimus</taxon>
    </lineage>
</organism>
<reference evidence="2" key="1">
    <citation type="submission" date="2022-11" db="UniProtKB">
        <authorList>
            <consortium name="WormBaseParasite"/>
        </authorList>
    </citation>
    <scope>IDENTIFICATION</scope>
</reference>
<protein>
    <submittedName>
        <fullName evidence="2">Uncharacterized protein</fullName>
    </submittedName>
</protein>
<name>A0AC34GC05_9BILA</name>